<evidence type="ECO:0000259" key="9">
    <source>
        <dbReference type="Pfam" id="PF01850"/>
    </source>
</evidence>
<keyword evidence="5 8" id="KW-0378">Hydrolase</keyword>
<name>A0A561QVL0_9HYPH</name>
<dbReference type="InterPro" id="IPR050556">
    <property type="entry name" value="Type_II_TA_system_RNase"/>
</dbReference>
<dbReference type="HAMAP" id="MF_00265">
    <property type="entry name" value="VapC_Nob1"/>
    <property type="match status" value="1"/>
</dbReference>
<dbReference type="EMBL" id="VIWP01000003">
    <property type="protein sequence ID" value="TWF54359.1"/>
    <property type="molecule type" value="Genomic_DNA"/>
</dbReference>
<feature type="domain" description="PIN" evidence="9">
    <location>
        <begin position="5"/>
        <end position="131"/>
    </location>
</feature>
<dbReference type="GO" id="GO:0004540">
    <property type="term" value="F:RNA nuclease activity"/>
    <property type="evidence" value="ECO:0007669"/>
    <property type="project" value="InterPro"/>
</dbReference>
<dbReference type="InterPro" id="IPR002716">
    <property type="entry name" value="PIN_dom"/>
</dbReference>
<dbReference type="Pfam" id="PF01850">
    <property type="entry name" value="PIN"/>
    <property type="match status" value="1"/>
</dbReference>
<evidence type="ECO:0000313" key="10">
    <source>
        <dbReference type="EMBL" id="TWF54359.1"/>
    </source>
</evidence>
<comment type="cofactor">
    <cofactor evidence="1 8">
        <name>Mg(2+)</name>
        <dbReference type="ChEBI" id="CHEBI:18420"/>
    </cofactor>
</comment>
<proteinExistence type="inferred from homology"/>
<dbReference type="EC" id="3.1.-.-" evidence="8"/>
<keyword evidence="4 8" id="KW-0479">Metal-binding</keyword>
<dbReference type="GO" id="GO:0016787">
    <property type="term" value="F:hydrolase activity"/>
    <property type="evidence" value="ECO:0007669"/>
    <property type="project" value="UniProtKB-KW"/>
</dbReference>
<evidence type="ECO:0000256" key="3">
    <source>
        <dbReference type="ARBA" id="ARBA00022722"/>
    </source>
</evidence>
<dbReference type="RefSeq" id="WP_145636518.1">
    <property type="nucleotide sequence ID" value="NZ_VIWP01000003.1"/>
</dbReference>
<dbReference type="Gene3D" id="3.40.50.1010">
    <property type="entry name" value="5'-nuclease"/>
    <property type="match status" value="1"/>
</dbReference>
<dbReference type="Proteomes" id="UP000320653">
    <property type="component" value="Unassembled WGS sequence"/>
</dbReference>
<dbReference type="GO" id="GO:0000287">
    <property type="term" value="F:magnesium ion binding"/>
    <property type="evidence" value="ECO:0007669"/>
    <property type="project" value="UniProtKB-UniRule"/>
</dbReference>
<comment type="similarity">
    <text evidence="7 8">Belongs to the PINc/VapC protein family.</text>
</comment>
<protein>
    <recommendedName>
        <fullName evidence="8">Ribonuclease VapC</fullName>
        <shortName evidence="8">RNase VapC</shortName>
        <ecNumber evidence="8">3.1.-.-</ecNumber>
    </recommendedName>
    <alternativeName>
        <fullName evidence="8">Toxin VapC</fullName>
    </alternativeName>
</protein>
<reference evidence="10 11" key="1">
    <citation type="submission" date="2019-06" db="EMBL/GenBank/DDBJ databases">
        <title>Sorghum-associated microbial communities from plants grown in Nebraska, USA.</title>
        <authorList>
            <person name="Schachtman D."/>
        </authorList>
    </citation>
    <scope>NUCLEOTIDE SEQUENCE [LARGE SCALE GENOMIC DNA]</scope>
    <source>
        <strain evidence="10 11">1225</strain>
    </source>
</reference>
<dbReference type="PANTHER" id="PTHR33653">
    <property type="entry name" value="RIBONUCLEASE VAPC2"/>
    <property type="match status" value="1"/>
</dbReference>
<keyword evidence="2 8" id="KW-1277">Toxin-antitoxin system</keyword>
<keyword evidence="6 8" id="KW-0460">Magnesium</keyword>
<comment type="caution">
    <text evidence="10">The sequence shown here is derived from an EMBL/GenBank/DDBJ whole genome shotgun (WGS) entry which is preliminary data.</text>
</comment>
<gene>
    <name evidence="8" type="primary">vapC</name>
    <name evidence="10" type="ORF">FHW37_103224</name>
</gene>
<feature type="binding site" evidence="8">
    <location>
        <position position="111"/>
    </location>
    <ligand>
        <name>Mg(2+)</name>
        <dbReference type="ChEBI" id="CHEBI:18420"/>
    </ligand>
</feature>
<evidence type="ECO:0000256" key="2">
    <source>
        <dbReference type="ARBA" id="ARBA00022649"/>
    </source>
</evidence>
<evidence type="ECO:0000256" key="1">
    <source>
        <dbReference type="ARBA" id="ARBA00001946"/>
    </source>
</evidence>
<dbReference type="PANTHER" id="PTHR33653:SF1">
    <property type="entry name" value="RIBONUCLEASE VAPC2"/>
    <property type="match status" value="1"/>
</dbReference>
<evidence type="ECO:0000256" key="5">
    <source>
        <dbReference type="ARBA" id="ARBA00022801"/>
    </source>
</evidence>
<dbReference type="InterPro" id="IPR029060">
    <property type="entry name" value="PIN-like_dom_sf"/>
</dbReference>
<evidence type="ECO:0000256" key="8">
    <source>
        <dbReference type="HAMAP-Rule" id="MF_00265"/>
    </source>
</evidence>
<dbReference type="CDD" id="cd18746">
    <property type="entry name" value="PIN_VapC4-5_FitB-like"/>
    <property type="match status" value="1"/>
</dbReference>
<evidence type="ECO:0000256" key="7">
    <source>
        <dbReference type="ARBA" id="ARBA00038093"/>
    </source>
</evidence>
<feature type="binding site" evidence="8">
    <location>
        <position position="7"/>
    </location>
    <ligand>
        <name>Mg(2+)</name>
        <dbReference type="ChEBI" id="CHEBI:18420"/>
    </ligand>
</feature>
<dbReference type="OrthoDB" id="7188375at2"/>
<organism evidence="10 11">
    <name type="scientific">Neorhizobium alkalisoli</name>
    <dbReference type="NCBI Taxonomy" id="528178"/>
    <lineage>
        <taxon>Bacteria</taxon>
        <taxon>Pseudomonadati</taxon>
        <taxon>Pseudomonadota</taxon>
        <taxon>Alphaproteobacteria</taxon>
        <taxon>Hyphomicrobiales</taxon>
        <taxon>Rhizobiaceae</taxon>
        <taxon>Rhizobium/Agrobacterium group</taxon>
        <taxon>Neorhizobium</taxon>
    </lineage>
</organism>
<evidence type="ECO:0000256" key="6">
    <source>
        <dbReference type="ARBA" id="ARBA00022842"/>
    </source>
</evidence>
<keyword evidence="8" id="KW-0800">Toxin</keyword>
<dbReference type="InterPro" id="IPR022907">
    <property type="entry name" value="VapC_family"/>
</dbReference>
<comment type="function">
    <text evidence="8">Toxic component of a toxin-antitoxin (TA) system. An RNase.</text>
</comment>
<dbReference type="SUPFAM" id="SSF88723">
    <property type="entry name" value="PIN domain-like"/>
    <property type="match status" value="1"/>
</dbReference>
<dbReference type="AlphaFoldDB" id="A0A561QVL0"/>
<accession>A0A561QVL0</accession>
<evidence type="ECO:0000256" key="4">
    <source>
        <dbReference type="ARBA" id="ARBA00022723"/>
    </source>
</evidence>
<dbReference type="GO" id="GO:0090729">
    <property type="term" value="F:toxin activity"/>
    <property type="evidence" value="ECO:0007669"/>
    <property type="project" value="UniProtKB-KW"/>
</dbReference>
<keyword evidence="3 8" id="KW-0540">Nuclease</keyword>
<evidence type="ECO:0000313" key="11">
    <source>
        <dbReference type="Proteomes" id="UP000320653"/>
    </source>
</evidence>
<sequence length="148" mass="15988">MSGFLLDTNVISIASPSGPGAPKTFAAWLRQQEEAGTLYLSVVTVHEIEKGTRLLEHKKATARAADIRSWLDRLITIFEERILPFDIDAAIVAGELEALALSKGHQPGMADAMIAATAKIHDLTIVTRNTKHFAPFGIDISTPEQIAG</sequence>
<keyword evidence="11" id="KW-1185">Reference proteome</keyword>